<sequence>MSLELATLATGLGKAVFPEIGKQMFTKVNSILNPTDLEKALKAGVKSAEELDATQPYEKQLFFHCDDKQTNETLKQFFKDTGVQEELLKPINDKSAPNLELLIAYFKKIASEKPTLKFPEQSIENWLKKFSDAYFEHTSTYLKFQLAKADYLKQLSKYFDAEMLKADTKLYILS</sequence>
<evidence type="ECO:0000313" key="2">
    <source>
        <dbReference type="EMBL" id="MBD2346448.1"/>
    </source>
</evidence>
<evidence type="ECO:0000313" key="3">
    <source>
        <dbReference type="Proteomes" id="UP000607281"/>
    </source>
</evidence>
<feature type="domain" description="NACHT N-terminal Helical" evidence="1">
    <location>
        <begin position="9"/>
        <end position="160"/>
    </location>
</feature>
<proteinExistence type="predicted"/>
<protein>
    <recommendedName>
        <fullName evidence="1">NACHT N-terminal Helical domain-containing protein</fullName>
    </recommendedName>
</protein>
<dbReference type="Proteomes" id="UP000607281">
    <property type="component" value="Unassembled WGS sequence"/>
</dbReference>
<organism evidence="2 3">
    <name type="scientific">Anabaena subtropica FACHB-260</name>
    <dbReference type="NCBI Taxonomy" id="2692884"/>
    <lineage>
        <taxon>Bacteria</taxon>
        <taxon>Bacillati</taxon>
        <taxon>Cyanobacteriota</taxon>
        <taxon>Cyanophyceae</taxon>
        <taxon>Nostocales</taxon>
        <taxon>Nostocaceae</taxon>
        <taxon>Anabaena</taxon>
    </lineage>
</organism>
<dbReference type="EMBL" id="JACJRF010000044">
    <property type="protein sequence ID" value="MBD2346448.1"/>
    <property type="molecule type" value="Genomic_DNA"/>
</dbReference>
<name>A0ABR8CU81_9NOST</name>
<gene>
    <name evidence="2" type="ORF">H6G18_20175</name>
</gene>
<accession>A0ABR8CU81</accession>
<comment type="caution">
    <text evidence="2">The sequence shown here is derived from an EMBL/GenBank/DDBJ whole genome shotgun (WGS) entry which is preliminary data.</text>
</comment>
<dbReference type="Pfam" id="PF22734">
    <property type="entry name" value="NNH2"/>
    <property type="match status" value="1"/>
</dbReference>
<evidence type="ECO:0000259" key="1">
    <source>
        <dbReference type="Pfam" id="PF22734"/>
    </source>
</evidence>
<dbReference type="InterPro" id="IPR054569">
    <property type="entry name" value="NNH2"/>
</dbReference>
<keyword evidence="3" id="KW-1185">Reference proteome</keyword>
<reference evidence="2 3" key="1">
    <citation type="journal article" date="2020" name="ISME J.">
        <title>Comparative genomics reveals insights into cyanobacterial evolution and habitat adaptation.</title>
        <authorList>
            <person name="Chen M.Y."/>
            <person name="Teng W.K."/>
            <person name="Zhao L."/>
            <person name="Hu C.X."/>
            <person name="Zhou Y.K."/>
            <person name="Han B.P."/>
            <person name="Song L.R."/>
            <person name="Shu W.S."/>
        </authorList>
    </citation>
    <scope>NUCLEOTIDE SEQUENCE [LARGE SCALE GENOMIC DNA]</scope>
    <source>
        <strain evidence="2 3">FACHB-260</strain>
    </source>
</reference>